<dbReference type="PROSITE" id="PS50181">
    <property type="entry name" value="FBOX"/>
    <property type="match status" value="1"/>
</dbReference>
<dbReference type="Gene3D" id="3.80.10.10">
    <property type="entry name" value="Ribonuclease Inhibitor"/>
    <property type="match status" value="1"/>
</dbReference>
<dbReference type="Gene3D" id="1.25.40.10">
    <property type="entry name" value="Tetratricopeptide repeat domain"/>
    <property type="match status" value="2"/>
</dbReference>
<evidence type="ECO:0000313" key="4">
    <source>
        <dbReference type="Proteomes" id="UP000006671"/>
    </source>
</evidence>
<proteinExistence type="inferred from homology"/>
<dbReference type="eggNOG" id="KOG1550">
    <property type="taxonomic scope" value="Eukaryota"/>
</dbReference>
<gene>
    <name evidence="3" type="ORF">NAEGRDRAFT_74705</name>
</gene>
<evidence type="ECO:0000259" key="2">
    <source>
        <dbReference type="PROSITE" id="PS50181"/>
    </source>
</evidence>
<dbReference type="InParanoid" id="D2W025"/>
<dbReference type="InterPro" id="IPR006597">
    <property type="entry name" value="Sel1-like"/>
</dbReference>
<dbReference type="PANTHER" id="PTHR11102">
    <property type="entry name" value="SEL-1-LIKE PROTEIN"/>
    <property type="match status" value="1"/>
</dbReference>
<dbReference type="GeneID" id="8857414"/>
<dbReference type="SUPFAM" id="SSF81901">
    <property type="entry name" value="HCP-like"/>
    <property type="match status" value="2"/>
</dbReference>
<dbReference type="SMART" id="SM00671">
    <property type="entry name" value="SEL1"/>
    <property type="match status" value="7"/>
</dbReference>
<dbReference type="InterPro" id="IPR032675">
    <property type="entry name" value="LRR_dom_sf"/>
</dbReference>
<dbReference type="SUPFAM" id="SSF52047">
    <property type="entry name" value="RNI-like"/>
    <property type="match status" value="1"/>
</dbReference>
<organism evidence="4">
    <name type="scientific">Naegleria gruberi</name>
    <name type="common">Amoeba</name>
    <dbReference type="NCBI Taxonomy" id="5762"/>
    <lineage>
        <taxon>Eukaryota</taxon>
        <taxon>Discoba</taxon>
        <taxon>Heterolobosea</taxon>
        <taxon>Tetramitia</taxon>
        <taxon>Eutetramitia</taxon>
        <taxon>Vahlkampfiidae</taxon>
        <taxon>Naegleria</taxon>
    </lineage>
</organism>
<dbReference type="VEuPathDB" id="AmoebaDB:NAEGRDRAFT_74705"/>
<dbReference type="EMBL" id="GG738917">
    <property type="protein sequence ID" value="EFC37498.1"/>
    <property type="molecule type" value="Genomic_DNA"/>
</dbReference>
<accession>D2W025</accession>
<sequence>MSKRTLETLYEDDEISIVAQPPPIKEIKLSSNIKTKFQELPDELIKLILNFIPDQYIIASTCRISKEWYEICSNGSLQFRLDYSIRRIKRLDLVKLCDCPMMRNLVYLNLNNNQLPQRYVAMIGGSEYLTNLEELELNKSKLKFKAVSSLVKSKFAKTIKKISFDSFITMNPDLLIKCVEDTVESTGNLFWYYFLAGYFENVDCAELSEEYLRKSANLGYVQSQIEYGLLKVKDNQEEALIWLKKAAEFGDSNAQIYLSELYGNRGENELSFKWLLTAAEQGNTKAFYNLGFYYREGTGVKMDYEKALHWFLKAEEHGDLNAICVIGHMYGIGQGVEVNEEKSTELTLRAAMRGDSSSQYNLGVKYYHGTGTERDLEKSFNWFLNAANADEPLAQKRVGCMFSSGEGVEQDIDRAMFWLKEACDQGDHSCTILFGIMHYFGLHDCELDLEKSRQFLGKLGTQFDDRFLSKVNSSCCCNECFVEDFNGFNYECANLSCDFDLCQRCYENGAKCNKCGNSKFAKHHALQLFVPLLKQLNEKPKHTKLETLIKLLE</sequence>
<protein>
    <recommendedName>
        <fullName evidence="2">F-box domain-containing protein</fullName>
    </recommendedName>
</protein>
<comment type="similarity">
    <text evidence="1">Belongs to the sel-1 family.</text>
</comment>
<keyword evidence="4" id="KW-1185">Reference proteome</keyword>
<dbReference type="RefSeq" id="XP_002670242.1">
    <property type="nucleotide sequence ID" value="XM_002670196.1"/>
</dbReference>
<feature type="domain" description="F-box" evidence="2">
    <location>
        <begin position="34"/>
        <end position="88"/>
    </location>
</feature>
<dbReference type="OrthoDB" id="272077at2759"/>
<dbReference type="InterPro" id="IPR011990">
    <property type="entry name" value="TPR-like_helical_dom_sf"/>
</dbReference>
<dbReference type="InterPro" id="IPR001810">
    <property type="entry name" value="F-box_dom"/>
</dbReference>
<dbReference type="STRING" id="5762.D2W025"/>
<name>D2W025_NAEGR</name>
<reference evidence="3 4" key="1">
    <citation type="journal article" date="2010" name="Cell">
        <title>The genome of Naegleria gruberi illuminates early eukaryotic versatility.</title>
        <authorList>
            <person name="Fritz-Laylin L.K."/>
            <person name="Prochnik S.E."/>
            <person name="Ginger M.L."/>
            <person name="Dacks J.B."/>
            <person name="Carpenter M.L."/>
            <person name="Field M.C."/>
            <person name="Kuo A."/>
            <person name="Paredez A."/>
            <person name="Chapman J."/>
            <person name="Pham J."/>
            <person name="Shu S."/>
            <person name="Neupane R."/>
            <person name="Cipriano M."/>
            <person name="Mancuso J."/>
            <person name="Tu H."/>
            <person name="Salamov A."/>
            <person name="Lindquist E."/>
            <person name="Shapiro H."/>
            <person name="Lucas S."/>
            <person name="Grigoriev I.V."/>
            <person name="Cande W.Z."/>
            <person name="Fulton C."/>
            <person name="Rokhsar D.S."/>
            <person name="Dawson S.C."/>
        </authorList>
    </citation>
    <scope>NUCLEOTIDE SEQUENCE [LARGE SCALE GENOMIC DNA]</scope>
    <source>
        <strain evidence="3 4">NEG-M</strain>
    </source>
</reference>
<evidence type="ECO:0000313" key="3">
    <source>
        <dbReference type="EMBL" id="EFC37498.1"/>
    </source>
</evidence>
<dbReference type="PANTHER" id="PTHR11102:SF160">
    <property type="entry name" value="ERAD-ASSOCIATED E3 UBIQUITIN-PROTEIN LIGASE COMPONENT HRD3"/>
    <property type="match status" value="1"/>
</dbReference>
<dbReference type="Pfam" id="PF08238">
    <property type="entry name" value="Sel1"/>
    <property type="match status" value="7"/>
</dbReference>
<dbReference type="AlphaFoldDB" id="D2W025"/>
<evidence type="ECO:0000256" key="1">
    <source>
        <dbReference type="ARBA" id="ARBA00038101"/>
    </source>
</evidence>
<dbReference type="Proteomes" id="UP000006671">
    <property type="component" value="Unassembled WGS sequence"/>
</dbReference>
<dbReference type="KEGG" id="ngr:NAEGRDRAFT_74705"/>
<dbReference type="Pfam" id="PF00646">
    <property type="entry name" value="F-box"/>
    <property type="match status" value="1"/>
</dbReference>
<dbReference type="InterPro" id="IPR050767">
    <property type="entry name" value="Sel1_AlgK"/>
</dbReference>